<name>A0A6L7FY82_9RHOB</name>
<organism evidence="3 4">
    <name type="scientific">Pseudooceanicola albus</name>
    <dbReference type="NCBI Taxonomy" id="2692189"/>
    <lineage>
        <taxon>Bacteria</taxon>
        <taxon>Pseudomonadati</taxon>
        <taxon>Pseudomonadota</taxon>
        <taxon>Alphaproteobacteria</taxon>
        <taxon>Rhodobacterales</taxon>
        <taxon>Paracoccaceae</taxon>
        <taxon>Pseudooceanicola</taxon>
    </lineage>
</organism>
<dbReference type="EMBL" id="WUMU01000001">
    <property type="protein sequence ID" value="MXN16250.1"/>
    <property type="molecule type" value="Genomic_DNA"/>
</dbReference>
<proteinExistence type="predicted"/>
<sequence length="123" mass="12775">MTACSLLIIDDDAELSDITAKACCRLGYPALTASGAEAALAALAVEPGIALALIDIRPGPGDTGFALAARLRQRRPALTLRFVSGLGQAASRPADFADARILRKPLSLDALRDVLEEALGPVH</sequence>
<evidence type="ECO:0000313" key="4">
    <source>
        <dbReference type="Proteomes" id="UP000477911"/>
    </source>
</evidence>
<dbReference type="AlphaFoldDB" id="A0A6L7FY82"/>
<gene>
    <name evidence="3" type="ORF">GR170_00255</name>
</gene>
<dbReference type="InterPro" id="IPR011006">
    <property type="entry name" value="CheY-like_superfamily"/>
</dbReference>
<feature type="modified residue" description="4-aspartylphosphate" evidence="1">
    <location>
        <position position="55"/>
    </location>
</feature>
<dbReference type="SUPFAM" id="SSF52172">
    <property type="entry name" value="CheY-like"/>
    <property type="match status" value="1"/>
</dbReference>
<evidence type="ECO:0000313" key="3">
    <source>
        <dbReference type="EMBL" id="MXN16250.1"/>
    </source>
</evidence>
<dbReference type="RefSeq" id="WP_160890801.1">
    <property type="nucleotide sequence ID" value="NZ_WUMU01000001.1"/>
</dbReference>
<accession>A0A6L7FY82</accession>
<keyword evidence="4" id="KW-1185">Reference proteome</keyword>
<dbReference type="Proteomes" id="UP000477911">
    <property type="component" value="Unassembled WGS sequence"/>
</dbReference>
<dbReference type="Gene3D" id="3.40.50.2300">
    <property type="match status" value="1"/>
</dbReference>
<dbReference type="GO" id="GO:0000160">
    <property type="term" value="P:phosphorelay signal transduction system"/>
    <property type="evidence" value="ECO:0007669"/>
    <property type="project" value="InterPro"/>
</dbReference>
<feature type="domain" description="Response regulatory" evidence="2">
    <location>
        <begin position="5"/>
        <end position="119"/>
    </location>
</feature>
<protein>
    <recommendedName>
        <fullName evidence="2">Response regulatory domain-containing protein</fullName>
    </recommendedName>
</protein>
<reference evidence="3 4" key="1">
    <citation type="submission" date="2019-12" db="EMBL/GenBank/DDBJ databases">
        <authorList>
            <person name="Li M."/>
        </authorList>
    </citation>
    <scope>NUCLEOTIDE SEQUENCE [LARGE SCALE GENOMIC DNA]</scope>
    <source>
        <strain evidence="3 4">GBMRC 2024</strain>
    </source>
</reference>
<evidence type="ECO:0000259" key="2">
    <source>
        <dbReference type="PROSITE" id="PS50110"/>
    </source>
</evidence>
<dbReference type="InterPro" id="IPR001789">
    <property type="entry name" value="Sig_transdc_resp-reg_receiver"/>
</dbReference>
<evidence type="ECO:0000256" key="1">
    <source>
        <dbReference type="PROSITE-ProRule" id="PRU00169"/>
    </source>
</evidence>
<keyword evidence="1" id="KW-0597">Phosphoprotein</keyword>
<dbReference type="PROSITE" id="PS50110">
    <property type="entry name" value="RESPONSE_REGULATORY"/>
    <property type="match status" value="1"/>
</dbReference>
<comment type="caution">
    <text evidence="3">The sequence shown here is derived from an EMBL/GenBank/DDBJ whole genome shotgun (WGS) entry which is preliminary data.</text>
</comment>